<dbReference type="PANTHER" id="PTHR23048:SF0">
    <property type="entry name" value="CALMODULIN LIKE 3"/>
    <property type="match status" value="1"/>
</dbReference>
<dbReference type="GO" id="GO:0005509">
    <property type="term" value="F:calcium ion binding"/>
    <property type="evidence" value="ECO:0007669"/>
    <property type="project" value="InterPro"/>
</dbReference>
<accession>A0A8W8NDZ6</accession>
<dbReference type="SMART" id="SM00054">
    <property type="entry name" value="EFh"/>
    <property type="match status" value="4"/>
</dbReference>
<dbReference type="PROSITE" id="PS00018">
    <property type="entry name" value="EF_HAND_1"/>
    <property type="match status" value="3"/>
</dbReference>
<dbReference type="OrthoDB" id="26525at2759"/>
<reference evidence="5" key="1">
    <citation type="submission" date="2022-08" db="UniProtKB">
        <authorList>
            <consortium name="EnsemblMetazoa"/>
        </authorList>
    </citation>
    <scope>IDENTIFICATION</scope>
    <source>
        <strain evidence="5">05x7-T-G4-1.051#20</strain>
    </source>
</reference>
<feature type="domain" description="EF-hand" evidence="4">
    <location>
        <begin position="17"/>
        <end position="52"/>
    </location>
</feature>
<dbReference type="InterPro" id="IPR018247">
    <property type="entry name" value="EF_Hand_1_Ca_BS"/>
</dbReference>
<dbReference type="PANTHER" id="PTHR23048">
    <property type="entry name" value="MYOSIN LIGHT CHAIN 1, 3"/>
    <property type="match status" value="1"/>
</dbReference>
<dbReference type="Pfam" id="PF13499">
    <property type="entry name" value="EF-hand_7"/>
    <property type="match status" value="2"/>
</dbReference>
<dbReference type="InterPro" id="IPR011992">
    <property type="entry name" value="EF-hand-dom_pair"/>
</dbReference>
<keyword evidence="3" id="KW-0514">Muscle protein</keyword>
<feature type="domain" description="EF-hand" evidence="4">
    <location>
        <begin position="127"/>
        <end position="158"/>
    </location>
</feature>
<keyword evidence="2" id="KW-0106">Calcium</keyword>
<evidence type="ECO:0000256" key="1">
    <source>
        <dbReference type="ARBA" id="ARBA00022737"/>
    </source>
</evidence>
<dbReference type="InterPro" id="IPR002048">
    <property type="entry name" value="EF_hand_dom"/>
</dbReference>
<dbReference type="SUPFAM" id="SSF47473">
    <property type="entry name" value="EF-hand"/>
    <property type="match status" value="1"/>
</dbReference>
<dbReference type="Gene3D" id="1.10.238.10">
    <property type="entry name" value="EF-hand"/>
    <property type="match status" value="2"/>
</dbReference>
<evidence type="ECO:0000256" key="3">
    <source>
        <dbReference type="ARBA" id="ARBA00023179"/>
    </source>
</evidence>
<proteinExistence type="predicted"/>
<keyword evidence="6" id="KW-1185">Reference proteome</keyword>
<dbReference type="GO" id="GO:0016460">
    <property type="term" value="C:myosin II complex"/>
    <property type="evidence" value="ECO:0007669"/>
    <property type="project" value="TreeGrafter"/>
</dbReference>
<protein>
    <recommendedName>
        <fullName evidence="4">EF-hand domain-containing protein</fullName>
    </recommendedName>
</protein>
<dbReference type="OMA" id="DTKNNGY"/>
<feature type="domain" description="EF-hand" evidence="4">
    <location>
        <begin position="53"/>
        <end position="88"/>
    </location>
</feature>
<dbReference type="PROSITE" id="PS50222">
    <property type="entry name" value="EF_HAND_2"/>
    <property type="match status" value="4"/>
</dbReference>
<evidence type="ECO:0000259" key="4">
    <source>
        <dbReference type="PROSITE" id="PS50222"/>
    </source>
</evidence>
<dbReference type="FunFam" id="1.10.238.10:FF:000001">
    <property type="entry name" value="Calmodulin 1"/>
    <property type="match status" value="1"/>
</dbReference>
<dbReference type="CDD" id="cd00051">
    <property type="entry name" value="EFh"/>
    <property type="match status" value="2"/>
</dbReference>
<organism evidence="5 6">
    <name type="scientific">Magallana gigas</name>
    <name type="common">Pacific oyster</name>
    <name type="synonym">Crassostrea gigas</name>
    <dbReference type="NCBI Taxonomy" id="29159"/>
    <lineage>
        <taxon>Eukaryota</taxon>
        <taxon>Metazoa</taxon>
        <taxon>Spiralia</taxon>
        <taxon>Lophotrochozoa</taxon>
        <taxon>Mollusca</taxon>
        <taxon>Bivalvia</taxon>
        <taxon>Autobranchia</taxon>
        <taxon>Pteriomorphia</taxon>
        <taxon>Ostreida</taxon>
        <taxon>Ostreoidea</taxon>
        <taxon>Ostreidae</taxon>
        <taxon>Magallana</taxon>
    </lineage>
</organism>
<dbReference type="Proteomes" id="UP000005408">
    <property type="component" value="Unassembled WGS sequence"/>
</dbReference>
<feature type="domain" description="EF-hand" evidence="4">
    <location>
        <begin position="91"/>
        <end position="126"/>
    </location>
</feature>
<dbReference type="InterPro" id="IPR050230">
    <property type="entry name" value="CALM/Myosin/TropC-like"/>
</dbReference>
<sequence>MDPEALAAIGERDLTVEEKKEIRKVYRSIDTNGDNQLSADEILRGAHLLGINPTREEVTSWMSETDKDGNGYMGYKEFFEAMKLKLLSKEDDRRQLEKAFKKFDTKNNGYLNKEQLAKALRKYGEEFTAEEEEEFFRIADANGDGKIQVEEFVDLFMG</sequence>
<dbReference type="AlphaFoldDB" id="A0A8W8NDZ6"/>
<evidence type="ECO:0000313" key="6">
    <source>
        <dbReference type="Proteomes" id="UP000005408"/>
    </source>
</evidence>
<name>A0A8W8NDZ6_MAGGI</name>
<evidence type="ECO:0000256" key="2">
    <source>
        <dbReference type="ARBA" id="ARBA00022837"/>
    </source>
</evidence>
<evidence type="ECO:0000313" key="5">
    <source>
        <dbReference type="EnsemblMetazoa" id="G5411.1:cds"/>
    </source>
</evidence>
<dbReference type="EnsemblMetazoa" id="G5411.1">
    <property type="protein sequence ID" value="G5411.1:cds"/>
    <property type="gene ID" value="G5411"/>
</dbReference>
<keyword evidence="1" id="KW-0677">Repeat</keyword>